<keyword evidence="1" id="KW-0378">Hydrolase</keyword>
<dbReference type="InterPro" id="IPR036410">
    <property type="entry name" value="HSP_DnaJ_Cys-rich_dom_sf"/>
</dbReference>
<keyword evidence="1" id="KW-0031">Aminopeptidase</keyword>
<reference evidence="1 2" key="1">
    <citation type="submission" date="2021-06" db="EMBL/GenBank/DDBJ databases">
        <title>Bacillus sp. RD4P76, an endophyte from a halophyte.</title>
        <authorList>
            <person name="Sun J.-Q."/>
        </authorList>
    </citation>
    <scope>NUCLEOTIDE SEQUENCE [LARGE SCALE GENOMIC DNA]</scope>
    <source>
        <strain evidence="1 2">JCM 17098</strain>
    </source>
</reference>
<comment type="caution">
    <text evidence="1">The sequence shown here is derived from an EMBL/GenBank/DDBJ whole genome shotgun (WGS) entry which is preliminary data.</text>
</comment>
<organism evidence="1 2">
    <name type="scientific">Evansella alkalicola</name>
    <dbReference type="NCBI Taxonomy" id="745819"/>
    <lineage>
        <taxon>Bacteria</taxon>
        <taxon>Bacillati</taxon>
        <taxon>Bacillota</taxon>
        <taxon>Bacilli</taxon>
        <taxon>Bacillales</taxon>
        <taxon>Bacillaceae</taxon>
        <taxon>Evansella</taxon>
    </lineage>
</organism>
<keyword evidence="1" id="KW-0645">Protease</keyword>
<dbReference type="Proteomes" id="UP000790580">
    <property type="component" value="Unassembled WGS sequence"/>
</dbReference>
<protein>
    <submittedName>
        <fullName evidence="1">Methionine aminopeptidase</fullName>
    </submittedName>
</protein>
<keyword evidence="2" id="KW-1185">Reference proteome</keyword>
<evidence type="ECO:0000313" key="1">
    <source>
        <dbReference type="EMBL" id="MBU9720569.1"/>
    </source>
</evidence>
<evidence type="ECO:0000313" key="2">
    <source>
        <dbReference type="Proteomes" id="UP000790580"/>
    </source>
</evidence>
<dbReference type="EMBL" id="JAHQCR010000018">
    <property type="protein sequence ID" value="MBU9720569.1"/>
    <property type="molecule type" value="Genomic_DNA"/>
</dbReference>
<gene>
    <name evidence="1" type="ORF">KS407_03810</name>
</gene>
<dbReference type="RefSeq" id="WP_088076575.1">
    <property type="nucleotide sequence ID" value="NZ_JAHQCR010000018.1"/>
</dbReference>
<sequence>MGLLSSITDYFAQRIKESEQAPTAHNTGGEGACPDCHGYGYHMYSNEYFFVSSHAECRGCNGVGSMESWKMNHEGSSQ</sequence>
<dbReference type="SUPFAM" id="SSF57938">
    <property type="entry name" value="DnaJ/Hsp40 cysteine-rich domain"/>
    <property type="match status" value="1"/>
</dbReference>
<name>A0ABS6JS84_9BACI</name>
<dbReference type="GO" id="GO:0004177">
    <property type="term" value="F:aminopeptidase activity"/>
    <property type="evidence" value="ECO:0007669"/>
    <property type="project" value="UniProtKB-KW"/>
</dbReference>
<accession>A0ABS6JS84</accession>
<proteinExistence type="predicted"/>